<dbReference type="PANTHER" id="PTHR10185">
    <property type="entry name" value="PHOSPHOLIPASE D - RELATED"/>
    <property type="match status" value="1"/>
</dbReference>
<reference evidence="17" key="1">
    <citation type="submission" date="2025-08" db="UniProtKB">
        <authorList>
            <consortium name="RefSeq"/>
        </authorList>
    </citation>
    <scope>IDENTIFICATION</scope>
</reference>
<keyword evidence="5" id="KW-0378">Hydrolase</keyword>
<evidence type="ECO:0000313" key="17">
    <source>
        <dbReference type="RefSeq" id="XP_015263139.1"/>
    </source>
</evidence>
<keyword evidence="3" id="KW-0540">Nuclease</keyword>
<feature type="transmembrane region" description="Helical" evidence="14">
    <location>
        <begin position="78"/>
        <end position="97"/>
    </location>
</feature>
<evidence type="ECO:0000256" key="4">
    <source>
        <dbReference type="ARBA" id="ARBA00022737"/>
    </source>
</evidence>
<evidence type="ECO:0000256" key="6">
    <source>
        <dbReference type="ARBA" id="ARBA00022839"/>
    </source>
</evidence>
<comment type="catalytic activity">
    <reaction evidence="7">
        <text>Exonucleolytic cleavage in the 5'- to 3'-direction to yield nucleoside 3'-phosphates.</text>
        <dbReference type="EC" id="3.1.16.1"/>
    </reaction>
</comment>
<accession>A0ABM1JNV2</accession>
<dbReference type="InterPro" id="IPR001736">
    <property type="entry name" value="PLipase_D/transphosphatidylase"/>
</dbReference>
<organism evidence="16 17">
    <name type="scientific">Gekko japonicus</name>
    <name type="common">Schlegel's Japanese gecko</name>
    <dbReference type="NCBI Taxonomy" id="146911"/>
    <lineage>
        <taxon>Eukaryota</taxon>
        <taxon>Metazoa</taxon>
        <taxon>Chordata</taxon>
        <taxon>Craniata</taxon>
        <taxon>Vertebrata</taxon>
        <taxon>Euteleostomi</taxon>
        <taxon>Lepidosauria</taxon>
        <taxon>Squamata</taxon>
        <taxon>Bifurcata</taxon>
        <taxon>Gekkota</taxon>
        <taxon>Gekkonidae</taxon>
        <taxon>Gekkoninae</taxon>
        <taxon>Gekko</taxon>
    </lineage>
</organism>
<evidence type="ECO:0000256" key="13">
    <source>
        <dbReference type="SAM" id="MobiDB-lite"/>
    </source>
</evidence>
<comment type="similarity">
    <text evidence="2">Belongs to the phospholipase D family.</text>
</comment>
<evidence type="ECO:0000313" key="16">
    <source>
        <dbReference type="Proteomes" id="UP000694871"/>
    </source>
</evidence>
<evidence type="ECO:0000256" key="9">
    <source>
        <dbReference type="ARBA" id="ARBA00037858"/>
    </source>
</evidence>
<keyword evidence="14" id="KW-0812">Transmembrane</keyword>
<keyword evidence="14" id="KW-1133">Transmembrane helix</keyword>
<dbReference type="InterPro" id="IPR032803">
    <property type="entry name" value="PLDc_3"/>
</dbReference>
<evidence type="ECO:0000256" key="7">
    <source>
        <dbReference type="ARBA" id="ARBA00035759"/>
    </source>
</evidence>
<dbReference type="PROSITE" id="PS50035">
    <property type="entry name" value="PLD"/>
    <property type="match status" value="2"/>
</dbReference>
<evidence type="ECO:0000256" key="12">
    <source>
        <dbReference type="ARBA" id="ARBA00041681"/>
    </source>
</evidence>
<proteinExistence type="inferred from homology"/>
<gene>
    <name evidence="17" type="primary">PLD3</name>
</gene>
<dbReference type="Pfam" id="PF00614">
    <property type="entry name" value="PLDc"/>
    <property type="match status" value="1"/>
</dbReference>
<sequence length="593" mass="65803">MESPNLPWKSRAAGALRTSPSPPGRRWYGPDWEPRPSQGKRGGARAPALTRSLPLRRPAPRTKAARARRRRRRGARHLAAAAAAAGQVLWLVLPASVPSTPEKMKPRVTYQQLKTLPHPKDLCPGQAPQDFHCIVATAFLGTMLVAALLVHTFLFPFHGSTRGENVRTASYLDDRCSDPCRIVLVESIPEGLAYEDNSTISPSTFEAWAKLLADARSTVDIAAFYWTLQNKDTHTQDPSASQGEEILAELLKLSGRGIATRIAVNPPSSRLPSTDLLALEESGAQIRKVDLPRLTSGILHTKFWIVDQTHVYLGSANMDWRALTQVKELGVAVYNCSCLARDLAKLFKAYWALGLPNATIPSPWPANFSTPYNKEAPLALQLNGTNAGVYLSSSPPALCAPGRTRDLEAVLSVIDGAQEFVYVAVMSYLPTMEFSHPRRFWPVIDDHLRKVAYERRVRVRLLVGCWKHSKATMFPFLRSLAAMQDNRTRYSIEVRLFVVPANETQARIPYARVNHNKYMVSDQVAYIGTSNWSGDYFLHTAGSALVVNQSQVESGDQPTVRDQLEAVFERDWNSQYSRELNLLGQSGDLCGGH</sequence>
<dbReference type="RefSeq" id="XP_015263139.1">
    <property type="nucleotide sequence ID" value="XM_015407653.1"/>
</dbReference>
<dbReference type="EC" id="3.1.16.1" evidence="10"/>
<dbReference type="Pfam" id="PF13918">
    <property type="entry name" value="PLDc_3"/>
    <property type="match status" value="1"/>
</dbReference>
<keyword evidence="14" id="KW-0472">Membrane</keyword>
<name>A0ABM1JNV2_GEKJA</name>
<evidence type="ECO:0000256" key="11">
    <source>
        <dbReference type="ARBA" id="ARBA00039647"/>
    </source>
</evidence>
<protein>
    <recommendedName>
        <fullName evidence="11">5'-3' exonuclease PLD3</fullName>
        <ecNumber evidence="10">3.1.16.1</ecNumber>
    </recommendedName>
    <alternativeName>
        <fullName evidence="12">Phospholipase D3</fullName>
    </alternativeName>
</protein>
<evidence type="ECO:0000256" key="8">
    <source>
        <dbReference type="ARBA" id="ARBA00037797"/>
    </source>
</evidence>
<feature type="domain" description="PLD phosphodiesterase" evidence="15">
    <location>
        <begin position="295"/>
        <end position="322"/>
    </location>
</feature>
<keyword evidence="6" id="KW-0269">Exonuclease</keyword>
<keyword evidence="4" id="KW-0677">Repeat</keyword>
<feature type="compositionally biased region" description="Basic residues" evidence="13">
    <location>
        <begin position="58"/>
        <end position="74"/>
    </location>
</feature>
<dbReference type="SUPFAM" id="SSF56024">
    <property type="entry name" value="Phospholipase D/nuclease"/>
    <property type="match status" value="2"/>
</dbReference>
<feature type="region of interest" description="Disordered" evidence="13">
    <location>
        <begin position="1"/>
        <end position="74"/>
    </location>
</feature>
<dbReference type="Gene3D" id="3.30.870.10">
    <property type="entry name" value="Endonuclease Chain A"/>
    <property type="match status" value="2"/>
</dbReference>
<dbReference type="PANTHER" id="PTHR10185:SF16">
    <property type="entry name" value="5'-3' EXONUCLEASE PLD3"/>
    <property type="match status" value="1"/>
</dbReference>
<dbReference type="Proteomes" id="UP000694871">
    <property type="component" value="Unplaced"/>
</dbReference>
<dbReference type="InterPro" id="IPR050874">
    <property type="entry name" value="Diverse_PLD-related"/>
</dbReference>
<feature type="domain" description="PLD phosphodiesterase" evidence="15">
    <location>
        <begin position="510"/>
        <end position="536"/>
    </location>
</feature>
<comment type="subcellular location">
    <subcellularLocation>
        <location evidence="9">Early endosome membrane</location>
        <topology evidence="9">Single-pass type II membrane protein</topology>
    </subcellularLocation>
    <subcellularLocation>
        <location evidence="8">Late endosome membrane</location>
        <topology evidence="8">Single-pass type II membrane protein</topology>
    </subcellularLocation>
    <subcellularLocation>
        <location evidence="1">Lysosome lumen</location>
    </subcellularLocation>
</comment>
<evidence type="ECO:0000256" key="5">
    <source>
        <dbReference type="ARBA" id="ARBA00022801"/>
    </source>
</evidence>
<dbReference type="SMART" id="SM00155">
    <property type="entry name" value="PLDc"/>
    <property type="match status" value="2"/>
</dbReference>
<evidence type="ECO:0000256" key="1">
    <source>
        <dbReference type="ARBA" id="ARBA00004227"/>
    </source>
</evidence>
<dbReference type="GeneID" id="107107361"/>
<evidence type="ECO:0000256" key="10">
    <source>
        <dbReference type="ARBA" id="ARBA00039059"/>
    </source>
</evidence>
<evidence type="ECO:0000256" key="2">
    <source>
        <dbReference type="ARBA" id="ARBA00008664"/>
    </source>
</evidence>
<keyword evidence="16" id="KW-1185">Reference proteome</keyword>
<evidence type="ECO:0000256" key="3">
    <source>
        <dbReference type="ARBA" id="ARBA00022722"/>
    </source>
</evidence>
<evidence type="ECO:0000259" key="15">
    <source>
        <dbReference type="PROSITE" id="PS50035"/>
    </source>
</evidence>
<evidence type="ECO:0000256" key="14">
    <source>
        <dbReference type="SAM" id="Phobius"/>
    </source>
</evidence>
<feature type="transmembrane region" description="Helical" evidence="14">
    <location>
        <begin position="134"/>
        <end position="157"/>
    </location>
</feature>